<evidence type="ECO:0000313" key="5">
    <source>
        <dbReference type="Proteomes" id="UP000572817"/>
    </source>
</evidence>
<dbReference type="EMBL" id="WWBZ02000051">
    <property type="protein sequence ID" value="KAF4304259.1"/>
    <property type="molecule type" value="Genomic_DNA"/>
</dbReference>
<evidence type="ECO:0000313" key="4">
    <source>
        <dbReference type="EMBL" id="KAF4304259.1"/>
    </source>
</evidence>
<organism evidence="4 5">
    <name type="scientific">Botryosphaeria dothidea</name>
    <dbReference type="NCBI Taxonomy" id="55169"/>
    <lineage>
        <taxon>Eukaryota</taxon>
        <taxon>Fungi</taxon>
        <taxon>Dikarya</taxon>
        <taxon>Ascomycota</taxon>
        <taxon>Pezizomycotina</taxon>
        <taxon>Dothideomycetes</taxon>
        <taxon>Dothideomycetes incertae sedis</taxon>
        <taxon>Botryosphaeriales</taxon>
        <taxon>Botryosphaeriaceae</taxon>
        <taxon>Botryosphaeria</taxon>
    </lineage>
</organism>
<keyword evidence="3" id="KW-0732">Signal</keyword>
<proteinExistence type="predicted"/>
<keyword evidence="5" id="KW-1185">Reference proteome</keyword>
<keyword evidence="2" id="KW-1133">Transmembrane helix</keyword>
<evidence type="ECO:0000256" key="1">
    <source>
        <dbReference type="SAM" id="MobiDB-lite"/>
    </source>
</evidence>
<accession>A0A8H4INU5</accession>
<gene>
    <name evidence="4" type="ORF">GTA08_BOTSDO08036</name>
</gene>
<keyword evidence="2" id="KW-0812">Transmembrane</keyword>
<feature type="compositionally biased region" description="Low complexity" evidence="1">
    <location>
        <begin position="26"/>
        <end position="53"/>
    </location>
</feature>
<protein>
    <submittedName>
        <fullName evidence="4">Uncharacterized protein</fullName>
    </submittedName>
</protein>
<sequence length="185" mass="19008">MLAAAATAVISLLVSAATAAATTLQTTTKPTTTSTTAAQSPTPITKPAAASSSHSTGGGDVPNSTIALAVGIGAPSLLILLGSIMIWGYAIGRRDRSGRQFRYQKRRTLPTSARAELQGTEVRELGSEGRGAEVDGGGRRDAAEVSGEREPVEMDVQREPVELAASAGTPAAAGWVVMKAETMRF</sequence>
<feature type="region of interest" description="Disordered" evidence="1">
    <location>
        <begin position="124"/>
        <end position="152"/>
    </location>
</feature>
<feature type="region of interest" description="Disordered" evidence="1">
    <location>
        <begin position="26"/>
        <end position="59"/>
    </location>
</feature>
<name>A0A8H4INU5_9PEZI</name>
<reference evidence="4" key="1">
    <citation type="submission" date="2020-04" db="EMBL/GenBank/DDBJ databases">
        <title>Genome Assembly and Annotation of Botryosphaeria dothidea sdau 11-99, a Latent Pathogen of Apple Fruit Ring Rot in China.</title>
        <authorList>
            <person name="Yu C."/>
            <person name="Diao Y."/>
            <person name="Lu Q."/>
            <person name="Zhao J."/>
            <person name="Cui S."/>
            <person name="Peng C."/>
            <person name="He B."/>
            <person name="Liu H."/>
        </authorList>
    </citation>
    <scope>NUCLEOTIDE SEQUENCE [LARGE SCALE GENOMIC DNA]</scope>
    <source>
        <strain evidence="4">Sdau11-99</strain>
    </source>
</reference>
<evidence type="ECO:0000256" key="2">
    <source>
        <dbReference type="SAM" id="Phobius"/>
    </source>
</evidence>
<feature type="chain" id="PRO_5034477168" evidence="3">
    <location>
        <begin position="20"/>
        <end position="185"/>
    </location>
</feature>
<feature type="transmembrane region" description="Helical" evidence="2">
    <location>
        <begin position="66"/>
        <end position="92"/>
    </location>
</feature>
<evidence type="ECO:0000256" key="3">
    <source>
        <dbReference type="SAM" id="SignalP"/>
    </source>
</evidence>
<feature type="signal peptide" evidence="3">
    <location>
        <begin position="1"/>
        <end position="19"/>
    </location>
</feature>
<dbReference type="Proteomes" id="UP000572817">
    <property type="component" value="Unassembled WGS sequence"/>
</dbReference>
<comment type="caution">
    <text evidence="4">The sequence shown here is derived from an EMBL/GenBank/DDBJ whole genome shotgun (WGS) entry which is preliminary data.</text>
</comment>
<dbReference type="AlphaFoldDB" id="A0A8H4INU5"/>
<keyword evidence="2" id="KW-0472">Membrane</keyword>
<dbReference type="OrthoDB" id="3943587at2759"/>